<dbReference type="PANTHER" id="PTHR33476:SF33">
    <property type="entry name" value="OS02G0795200 PROTEIN"/>
    <property type="match status" value="1"/>
</dbReference>
<feature type="compositionally biased region" description="Acidic residues" evidence="1">
    <location>
        <begin position="312"/>
        <end position="328"/>
    </location>
</feature>
<reference evidence="2" key="2">
    <citation type="submission" date="2020-10" db="EMBL/GenBank/DDBJ databases">
        <authorList>
            <person name="Cooper E.A."/>
            <person name="Brenton Z.W."/>
            <person name="Flinn B.S."/>
            <person name="Jenkins J."/>
            <person name="Shu S."/>
            <person name="Flowers D."/>
            <person name="Luo F."/>
            <person name="Wang Y."/>
            <person name="Xia P."/>
            <person name="Barry K."/>
            <person name="Daum C."/>
            <person name="Lipzen A."/>
            <person name="Yoshinaga Y."/>
            <person name="Schmutz J."/>
            <person name="Saski C."/>
            <person name="Vermerris W."/>
            <person name="Kresovich S."/>
        </authorList>
    </citation>
    <scope>NUCLEOTIDE SEQUENCE</scope>
</reference>
<gene>
    <name evidence="2" type="ORF">BDA96_04G352200</name>
</gene>
<evidence type="ECO:0000313" key="2">
    <source>
        <dbReference type="EMBL" id="KAG0535273.1"/>
    </source>
</evidence>
<proteinExistence type="predicted"/>
<accession>A0A921UKA9</accession>
<reference evidence="2" key="1">
    <citation type="journal article" date="2019" name="BMC Genomics">
        <title>A new reference genome for Sorghum bicolor reveals high levels of sequence similarity between sweet and grain genotypes: implications for the genetics of sugar metabolism.</title>
        <authorList>
            <person name="Cooper E.A."/>
            <person name="Brenton Z.W."/>
            <person name="Flinn B.S."/>
            <person name="Jenkins J."/>
            <person name="Shu S."/>
            <person name="Flowers D."/>
            <person name="Luo F."/>
            <person name="Wang Y."/>
            <person name="Xia P."/>
            <person name="Barry K."/>
            <person name="Daum C."/>
            <person name="Lipzen A."/>
            <person name="Yoshinaga Y."/>
            <person name="Schmutz J."/>
            <person name="Saski C."/>
            <person name="Vermerris W."/>
            <person name="Kresovich S."/>
        </authorList>
    </citation>
    <scope>NUCLEOTIDE SEQUENCE</scope>
</reference>
<feature type="region of interest" description="Disordered" evidence="1">
    <location>
        <begin position="1"/>
        <end position="33"/>
    </location>
</feature>
<feature type="compositionally biased region" description="Basic and acidic residues" evidence="1">
    <location>
        <begin position="260"/>
        <end position="269"/>
    </location>
</feature>
<feature type="compositionally biased region" description="Low complexity" evidence="1">
    <location>
        <begin position="10"/>
        <end position="32"/>
    </location>
</feature>
<dbReference type="AlphaFoldDB" id="A0A921UKA9"/>
<feature type="region of interest" description="Disordered" evidence="1">
    <location>
        <begin position="105"/>
        <end position="139"/>
    </location>
</feature>
<feature type="compositionally biased region" description="Polar residues" evidence="1">
    <location>
        <begin position="276"/>
        <end position="289"/>
    </location>
</feature>
<protein>
    <submittedName>
        <fullName evidence="2">Uncharacterized protein</fullName>
    </submittedName>
</protein>
<evidence type="ECO:0000313" key="3">
    <source>
        <dbReference type="Proteomes" id="UP000807115"/>
    </source>
</evidence>
<name>A0A921UKA9_SORBI</name>
<feature type="region of interest" description="Disordered" evidence="1">
    <location>
        <begin position="247"/>
        <end position="342"/>
    </location>
</feature>
<feature type="region of interest" description="Disordered" evidence="1">
    <location>
        <begin position="211"/>
        <end position="230"/>
    </location>
</feature>
<dbReference type="EMBL" id="CM027683">
    <property type="protein sequence ID" value="KAG0535273.1"/>
    <property type="molecule type" value="Genomic_DNA"/>
</dbReference>
<dbReference type="PANTHER" id="PTHR33476">
    <property type="entry name" value="EMB|CAB62613.1"/>
    <property type="match status" value="1"/>
</dbReference>
<organism evidence="2 3">
    <name type="scientific">Sorghum bicolor</name>
    <name type="common">Sorghum</name>
    <name type="synonym">Sorghum vulgare</name>
    <dbReference type="NCBI Taxonomy" id="4558"/>
    <lineage>
        <taxon>Eukaryota</taxon>
        <taxon>Viridiplantae</taxon>
        <taxon>Streptophyta</taxon>
        <taxon>Embryophyta</taxon>
        <taxon>Tracheophyta</taxon>
        <taxon>Spermatophyta</taxon>
        <taxon>Magnoliopsida</taxon>
        <taxon>Liliopsida</taxon>
        <taxon>Poales</taxon>
        <taxon>Poaceae</taxon>
        <taxon>PACMAD clade</taxon>
        <taxon>Panicoideae</taxon>
        <taxon>Andropogonodae</taxon>
        <taxon>Andropogoneae</taxon>
        <taxon>Sorghinae</taxon>
        <taxon>Sorghum</taxon>
    </lineage>
</organism>
<feature type="compositionally biased region" description="Low complexity" evidence="1">
    <location>
        <begin position="111"/>
        <end position="120"/>
    </location>
</feature>
<dbReference type="InterPro" id="IPR040348">
    <property type="entry name" value="POLAR-like"/>
</dbReference>
<evidence type="ECO:0000256" key="1">
    <source>
        <dbReference type="SAM" id="MobiDB-lite"/>
    </source>
</evidence>
<sequence length="401" mass="42930">MLLERGTPSPMAADGTTTAPAPPRMSASSPPTVGTLLTRASAARDRGCSSPRSLLSRILHRGRGGRGGGFGCRIRLLPRYCASASASEAKEDAVAAAGTAEVAKHEEEPAEVTAPTAVVASQPARREPGSPRSSLGKDALPASLGLGASLVLLLSKSAAELSRMAELRAQMERLLLDARAAPADVRSCNGRPSASVDRTTDCASVVKGPVACAGGEEDGALSRSDGDGRRDMDRMEAELEAELSRLQLQRASDDDDDDDSPRRLRRDDQLEVQAGPKSSASSRSHSTICSDYDNDDGETDNGGGGDESQDRYDEEEEDEDDECVGDEESGIKSPAHGGVSARELERRLHQLLQSRHEARIAELESALERARRKLKETEREACRWRDTAKLATRFADESRLR</sequence>
<dbReference type="GO" id="GO:0008356">
    <property type="term" value="P:asymmetric cell division"/>
    <property type="evidence" value="ECO:0007669"/>
    <property type="project" value="InterPro"/>
</dbReference>
<comment type="caution">
    <text evidence="2">The sequence shown here is derived from an EMBL/GenBank/DDBJ whole genome shotgun (WGS) entry which is preliminary data.</text>
</comment>
<dbReference type="Proteomes" id="UP000807115">
    <property type="component" value="Chromosome 4"/>
</dbReference>